<proteinExistence type="predicted"/>
<protein>
    <recommendedName>
        <fullName evidence="1">Mon2/Sec7/BIG1-like HDS domain-containing protein</fullName>
    </recommendedName>
</protein>
<gene>
    <name evidence="2" type="ORF">SVUK_LOCUS8955</name>
</gene>
<name>A0A3P7JD25_STRVU</name>
<dbReference type="Proteomes" id="UP000270094">
    <property type="component" value="Unassembled WGS sequence"/>
</dbReference>
<dbReference type="Pfam" id="PF09324">
    <property type="entry name" value="Sec7-like_HDS"/>
    <property type="match status" value="1"/>
</dbReference>
<dbReference type="InterPro" id="IPR015403">
    <property type="entry name" value="Mon2/Sec7/BIG1-like_HDS"/>
</dbReference>
<keyword evidence="3" id="KW-1185">Reference proteome</keyword>
<evidence type="ECO:0000259" key="1">
    <source>
        <dbReference type="Pfam" id="PF09324"/>
    </source>
</evidence>
<feature type="domain" description="Mon2/Sec7/BIG1-like HDS" evidence="1">
    <location>
        <begin position="1"/>
        <end position="55"/>
    </location>
</feature>
<accession>A0A3P7JD25</accession>
<organism evidence="2 3">
    <name type="scientific">Strongylus vulgaris</name>
    <name type="common">Blood worm</name>
    <dbReference type="NCBI Taxonomy" id="40348"/>
    <lineage>
        <taxon>Eukaryota</taxon>
        <taxon>Metazoa</taxon>
        <taxon>Ecdysozoa</taxon>
        <taxon>Nematoda</taxon>
        <taxon>Chromadorea</taxon>
        <taxon>Rhabditida</taxon>
        <taxon>Rhabditina</taxon>
        <taxon>Rhabditomorpha</taxon>
        <taxon>Strongyloidea</taxon>
        <taxon>Strongylidae</taxon>
        <taxon>Strongylus</taxon>
    </lineage>
</organism>
<dbReference type="EMBL" id="UYYB01033307">
    <property type="protein sequence ID" value="VDM73957.1"/>
    <property type="molecule type" value="Genomic_DNA"/>
</dbReference>
<sequence length="140" mass="15540">MARNRSVQTRELVVACCSNLVEAHAPRIKSGWQNLFSVWTLAAGDVQKDIVEAAFIASSRVVLYQFKEDFASVLDAFQEALKCLAEFACNTNHPDMNMEAIRLIRSCGEIELLMRPGKSLGVYQGINGYGSEDGFQFSLN</sequence>
<dbReference type="OrthoDB" id="5841989at2759"/>
<reference evidence="2 3" key="1">
    <citation type="submission" date="2018-11" db="EMBL/GenBank/DDBJ databases">
        <authorList>
            <consortium name="Pathogen Informatics"/>
        </authorList>
    </citation>
    <scope>NUCLEOTIDE SEQUENCE [LARGE SCALE GENOMIC DNA]</scope>
</reference>
<evidence type="ECO:0000313" key="3">
    <source>
        <dbReference type="Proteomes" id="UP000270094"/>
    </source>
</evidence>
<dbReference type="AlphaFoldDB" id="A0A3P7JD25"/>
<evidence type="ECO:0000313" key="2">
    <source>
        <dbReference type="EMBL" id="VDM73957.1"/>
    </source>
</evidence>